<dbReference type="InterPro" id="IPR037063">
    <property type="entry name" value="PHb_sf"/>
</dbReference>
<keyword evidence="3" id="KW-1185">Reference proteome</keyword>
<feature type="domain" description="Bacterial Pleckstrin homology" evidence="1">
    <location>
        <begin position="28"/>
        <end position="118"/>
    </location>
</feature>
<dbReference type="InterPro" id="IPR012544">
    <property type="entry name" value="PHb"/>
</dbReference>
<dbReference type="SUPFAM" id="SSF50729">
    <property type="entry name" value="PH domain-like"/>
    <property type="match status" value="1"/>
</dbReference>
<dbReference type="OrthoDB" id="2096634at2759"/>
<dbReference type="PANTHER" id="PTHR35796">
    <property type="entry name" value="HYPOTHETICAL CYTOSOLIC PROTEIN"/>
    <property type="match status" value="1"/>
</dbReference>
<evidence type="ECO:0000313" key="3">
    <source>
        <dbReference type="Proteomes" id="UP000794436"/>
    </source>
</evidence>
<comment type="caution">
    <text evidence="2">The sequence shown here is derived from an EMBL/GenBank/DDBJ whole genome shotgun (WGS) entry which is preliminary data.</text>
</comment>
<proteinExistence type="predicted"/>
<protein>
    <recommendedName>
        <fullName evidence="1">Bacterial Pleckstrin homology domain-containing protein</fullName>
    </recommendedName>
</protein>
<gene>
    <name evidence="2" type="ORF">Poli38472_011898</name>
</gene>
<accession>A0A8K1C8N2</accession>
<dbReference type="AlphaFoldDB" id="A0A8K1C8N2"/>
<dbReference type="Proteomes" id="UP000794436">
    <property type="component" value="Unassembled WGS sequence"/>
</dbReference>
<dbReference type="PANTHER" id="PTHR35796:SF3">
    <property type="entry name" value="BHLH DOMAIN-CONTAINING PROTEIN"/>
    <property type="match status" value="1"/>
</dbReference>
<organism evidence="2 3">
    <name type="scientific">Pythium oligandrum</name>
    <name type="common">Mycoparasitic fungus</name>
    <dbReference type="NCBI Taxonomy" id="41045"/>
    <lineage>
        <taxon>Eukaryota</taxon>
        <taxon>Sar</taxon>
        <taxon>Stramenopiles</taxon>
        <taxon>Oomycota</taxon>
        <taxon>Peronosporomycetes</taxon>
        <taxon>Pythiales</taxon>
        <taxon>Pythiaceae</taxon>
        <taxon>Pythium</taxon>
    </lineage>
</organism>
<dbReference type="EMBL" id="SPLM01000112">
    <property type="protein sequence ID" value="TMW58310.1"/>
    <property type="molecule type" value="Genomic_DNA"/>
</dbReference>
<dbReference type="Pfam" id="PF08000">
    <property type="entry name" value="bPH_1"/>
    <property type="match status" value="1"/>
</dbReference>
<sequence length="207" mass="23153">MLKSLAADLSGSADVCRPVHDLSKCIAAAYLIPTETIHFALQSSKEEFTFTNQALIVAEGENATTTRKLVTRYEYKHLNISKVKFETAGHVDRDCEIKFQFGSTSISIDITKDEIATATIYYKVIELISRAQLKNDKRWELAKSAMGHAAEALYLKGSNGETLTQQSDAAMAWLEAQYTRYNPHCYRDVILQAFQDVQGADKLAYAQ</sequence>
<name>A0A8K1C8N2_PYTOL</name>
<evidence type="ECO:0000259" key="1">
    <source>
        <dbReference type="Pfam" id="PF08000"/>
    </source>
</evidence>
<dbReference type="Gene3D" id="2.30.29.50">
    <property type="entry name" value="Bacterial Pleckstrin homology domain"/>
    <property type="match status" value="1"/>
</dbReference>
<evidence type="ECO:0000313" key="2">
    <source>
        <dbReference type="EMBL" id="TMW58310.1"/>
    </source>
</evidence>
<reference evidence="2" key="1">
    <citation type="submission" date="2019-03" db="EMBL/GenBank/DDBJ databases">
        <title>Long read genome sequence of the mycoparasitic Pythium oligandrum ATCC 38472 isolated from sugarbeet rhizosphere.</title>
        <authorList>
            <person name="Gaulin E."/>
        </authorList>
    </citation>
    <scope>NUCLEOTIDE SEQUENCE</scope>
    <source>
        <strain evidence="2">ATCC 38472_TT</strain>
    </source>
</reference>